<dbReference type="Pfam" id="PF00535">
    <property type="entry name" value="Glycos_transf_2"/>
    <property type="match status" value="1"/>
</dbReference>
<feature type="transmembrane region" description="Helical" evidence="1">
    <location>
        <begin position="264"/>
        <end position="286"/>
    </location>
</feature>
<dbReference type="InterPro" id="IPR029044">
    <property type="entry name" value="Nucleotide-diphossugar_trans"/>
</dbReference>
<keyword evidence="4" id="KW-1185">Reference proteome</keyword>
<protein>
    <recommendedName>
        <fullName evidence="2">Glycosyltransferase 2-like domain-containing protein</fullName>
    </recommendedName>
</protein>
<feature type="transmembrane region" description="Helical" evidence="1">
    <location>
        <begin position="292"/>
        <end position="310"/>
    </location>
</feature>
<keyword evidence="1" id="KW-0472">Membrane</keyword>
<feature type="domain" description="Glycosyltransferase 2-like" evidence="2">
    <location>
        <begin position="4"/>
        <end position="101"/>
    </location>
</feature>
<evidence type="ECO:0000259" key="2">
    <source>
        <dbReference type="Pfam" id="PF00535"/>
    </source>
</evidence>
<keyword evidence="1" id="KW-0812">Transmembrane</keyword>
<dbReference type="Gene3D" id="3.90.550.10">
    <property type="entry name" value="Spore Coat Polysaccharide Biosynthesis Protein SpsA, Chain A"/>
    <property type="match status" value="1"/>
</dbReference>
<organism evidence="3 4">
    <name type="scientific">Treponema lecithinolyticum ATCC 700332</name>
    <dbReference type="NCBI Taxonomy" id="1321815"/>
    <lineage>
        <taxon>Bacteria</taxon>
        <taxon>Pseudomonadati</taxon>
        <taxon>Spirochaetota</taxon>
        <taxon>Spirochaetia</taxon>
        <taxon>Spirochaetales</taxon>
        <taxon>Treponemataceae</taxon>
        <taxon>Treponema</taxon>
    </lineage>
</organism>
<name>A0ABN0P064_TRELE</name>
<dbReference type="Proteomes" id="UP000016649">
    <property type="component" value="Unassembled WGS sequence"/>
</dbReference>
<evidence type="ECO:0000256" key="1">
    <source>
        <dbReference type="SAM" id="Phobius"/>
    </source>
</evidence>
<comment type="caution">
    <text evidence="3">The sequence shown here is derived from an EMBL/GenBank/DDBJ whole genome shotgun (WGS) entry which is preliminary data.</text>
</comment>
<keyword evidence="1" id="KW-1133">Transmembrane helix</keyword>
<proteinExistence type="predicted"/>
<reference evidence="3 4" key="1">
    <citation type="submission" date="2013-08" db="EMBL/GenBank/DDBJ databases">
        <authorList>
            <person name="Weinstock G."/>
            <person name="Sodergren E."/>
            <person name="Wylie T."/>
            <person name="Fulton L."/>
            <person name="Fulton R."/>
            <person name="Fronick C."/>
            <person name="O'Laughlin M."/>
            <person name="Godfrey J."/>
            <person name="Miner T."/>
            <person name="Herter B."/>
            <person name="Appelbaum E."/>
            <person name="Cordes M."/>
            <person name="Lek S."/>
            <person name="Wollam A."/>
            <person name="Pepin K.H."/>
            <person name="Palsikar V.B."/>
            <person name="Mitreva M."/>
            <person name="Wilson R.K."/>
        </authorList>
    </citation>
    <scope>NUCLEOTIDE SEQUENCE [LARGE SCALE GENOMIC DNA]</scope>
    <source>
        <strain evidence="3 4">ATCC 700332</strain>
    </source>
</reference>
<dbReference type="EMBL" id="AWVH01000021">
    <property type="protein sequence ID" value="ERJ93748.1"/>
    <property type="molecule type" value="Genomic_DNA"/>
</dbReference>
<accession>A0ABN0P064</accession>
<sequence>MRTLDAYFNAIMSQNYPHAKIEIIIADGGSTDGTREKIVEFQRTCDISIKLYENPLKTAEAGKAVGVRNANNDIVCLLDSDNILPDATWLERMLEPFSEQNIIATEPIAYTWRKEDHAINRYCALIGMNDPICLFTGNYDRYCSITNKWTEVKHEEKDRGNYLSVKFFPDMIPTIGANGFCIRKETLLANFTGDYLFDIDILWQLLQKNPECRIAKVKIGIVHLYCADITTFYRKQNRRICDFLFFRNAKERTYPWTRVNKIKIVWYIFCCITVLPLMIQAAIGFIRKQDGIAWLFHIPICLITLWVYGIRTLQSLIAPPPPPNRKGWHN</sequence>
<dbReference type="PANTHER" id="PTHR22916">
    <property type="entry name" value="GLYCOSYLTRANSFERASE"/>
    <property type="match status" value="1"/>
</dbReference>
<dbReference type="InterPro" id="IPR001173">
    <property type="entry name" value="Glyco_trans_2-like"/>
</dbReference>
<dbReference type="SUPFAM" id="SSF53448">
    <property type="entry name" value="Nucleotide-diphospho-sugar transferases"/>
    <property type="match status" value="1"/>
</dbReference>
<gene>
    <name evidence="3" type="ORF">HMPREF9193_00691</name>
</gene>
<evidence type="ECO:0000313" key="3">
    <source>
        <dbReference type="EMBL" id="ERJ93748.1"/>
    </source>
</evidence>
<evidence type="ECO:0000313" key="4">
    <source>
        <dbReference type="Proteomes" id="UP000016649"/>
    </source>
</evidence>